<protein>
    <submittedName>
        <fullName evidence="2">Uncharacterized protein</fullName>
    </submittedName>
</protein>
<comment type="caution">
    <text evidence="2">The sequence shown here is derived from an EMBL/GenBank/DDBJ whole genome shotgun (WGS) entry which is preliminary data.</text>
</comment>
<organism evidence="2 3">
    <name type="scientific">Eruca vesicaria subsp. sativa</name>
    <name type="common">Garden rocket</name>
    <name type="synonym">Eruca sativa</name>
    <dbReference type="NCBI Taxonomy" id="29727"/>
    <lineage>
        <taxon>Eukaryota</taxon>
        <taxon>Viridiplantae</taxon>
        <taxon>Streptophyta</taxon>
        <taxon>Embryophyta</taxon>
        <taxon>Tracheophyta</taxon>
        <taxon>Spermatophyta</taxon>
        <taxon>Magnoliopsida</taxon>
        <taxon>eudicotyledons</taxon>
        <taxon>Gunneridae</taxon>
        <taxon>Pentapetalae</taxon>
        <taxon>rosids</taxon>
        <taxon>malvids</taxon>
        <taxon>Brassicales</taxon>
        <taxon>Brassicaceae</taxon>
        <taxon>Brassiceae</taxon>
        <taxon>Eruca</taxon>
    </lineage>
</organism>
<feature type="compositionally biased region" description="Basic residues" evidence="1">
    <location>
        <begin position="1"/>
        <end position="42"/>
    </location>
</feature>
<reference evidence="2 3" key="1">
    <citation type="submission" date="2022-03" db="EMBL/GenBank/DDBJ databases">
        <authorList>
            <person name="Macdonald S."/>
            <person name="Ahmed S."/>
            <person name="Newling K."/>
        </authorList>
    </citation>
    <scope>NUCLEOTIDE SEQUENCE [LARGE SCALE GENOMIC DNA]</scope>
</reference>
<dbReference type="Proteomes" id="UP001642260">
    <property type="component" value="Unassembled WGS sequence"/>
</dbReference>
<gene>
    <name evidence="2" type="ORF">ERUC_LOCUS7465</name>
</gene>
<evidence type="ECO:0000313" key="3">
    <source>
        <dbReference type="Proteomes" id="UP001642260"/>
    </source>
</evidence>
<feature type="region of interest" description="Disordered" evidence="1">
    <location>
        <begin position="1"/>
        <end position="130"/>
    </location>
</feature>
<dbReference type="EMBL" id="CAKOAT010083044">
    <property type="protein sequence ID" value="CAH8315596.1"/>
    <property type="molecule type" value="Genomic_DNA"/>
</dbReference>
<feature type="compositionally biased region" description="Acidic residues" evidence="1">
    <location>
        <begin position="210"/>
        <end position="223"/>
    </location>
</feature>
<accession>A0ABC8J6Z0</accession>
<feature type="compositionally biased region" description="Basic and acidic residues" evidence="1">
    <location>
        <begin position="275"/>
        <end position="288"/>
    </location>
</feature>
<evidence type="ECO:0000256" key="1">
    <source>
        <dbReference type="SAM" id="MobiDB-lite"/>
    </source>
</evidence>
<feature type="compositionally biased region" description="Basic and acidic residues" evidence="1">
    <location>
        <begin position="43"/>
        <end position="105"/>
    </location>
</feature>
<feature type="region of interest" description="Disordered" evidence="1">
    <location>
        <begin position="190"/>
        <end position="317"/>
    </location>
</feature>
<name>A0ABC8J6Z0_ERUVS</name>
<proteinExistence type="predicted"/>
<feature type="compositionally biased region" description="Basic and acidic residues" evidence="1">
    <location>
        <begin position="224"/>
        <end position="245"/>
    </location>
</feature>
<evidence type="ECO:0000313" key="2">
    <source>
        <dbReference type="EMBL" id="CAH8315596.1"/>
    </source>
</evidence>
<keyword evidence="3" id="KW-1185">Reference proteome</keyword>
<dbReference type="AlphaFoldDB" id="A0ABC8J6Z0"/>
<sequence>MLKVKKRLKRRIRIPRKTKIKNLKLKMKKRLRRKIKFLRKKKKEPEALAEEEAHKKDRDSEENKDKEHETQGEEEGQKKDKDSEENKDKEPETQGEEEAQKKDKVSEDEDDKTEKLEKTKSATVRRSSHIGTPRIRLVLSWFDEADKYTEEAKQGWILTVCKSNDGASAVDETADEVPAVDEGALVVDEPADEVSSVNETDEGANAVAVDETDDDVPAVDETDEGARDVDGKNERAPDVAVDRAEGLSVPTGVKHRPKAVAVRKNAPKLRGRPRNSTDPKKFTTAEHKTRIHARSRWVSSPFTEADSDEIEGRKKKP</sequence>